<feature type="transmembrane region" description="Helical" evidence="2">
    <location>
        <begin position="36"/>
        <end position="55"/>
    </location>
</feature>
<dbReference type="PANTHER" id="PTHR40448:SF1">
    <property type="entry name" value="TWO-COMPONENT SENSOR HISTIDINE KINASE"/>
    <property type="match status" value="1"/>
</dbReference>
<accession>A0ABT1EJQ9</accession>
<dbReference type="RefSeq" id="WP_262069805.1">
    <property type="nucleotide sequence ID" value="NZ_JAMXOC010000019.1"/>
</dbReference>
<evidence type="ECO:0000313" key="4">
    <source>
        <dbReference type="EMBL" id="MCP1110925.1"/>
    </source>
</evidence>
<dbReference type="InterPro" id="IPR036890">
    <property type="entry name" value="HATPase_C_sf"/>
</dbReference>
<dbReference type="Gene3D" id="3.30.565.10">
    <property type="entry name" value="Histidine kinase-like ATPase, C-terminal domain"/>
    <property type="match status" value="1"/>
</dbReference>
<dbReference type="Proteomes" id="UP001523565">
    <property type="component" value="Unassembled WGS sequence"/>
</dbReference>
<keyword evidence="2" id="KW-1133">Transmembrane helix</keyword>
<protein>
    <submittedName>
        <fullName evidence="4">GHKL domain-containing protein</fullName>
    </submittedName>
</protein>
<dbReference type="EMBL" id="JAMZFV010000019">
    <property type="protein sequence ID" value="MCP1110925.1"/>
    <property type="molecule type" value="Genomic_DNA"/>
</dbReference>
<dbReference type="InterPro" id="IPR032834">
    <property type="entry name" value="NatK-like_C"/>
</dbReference>
<keyword evidence="5" id="KW-1185">Reference proteome</keyword>
<gene>
    <name evidence="4" type="ORF">NK118_11760</name>
</gene>
<name>A0ABT1EJQ9_9FIRM</name>
<comment type="caution">
    <text evidence="4">The sequence shown here is derived from an EMBL/GenBank/DDBJ whole genome shotgun (WGS) entry which is preliminary data.</text>
</comment>
<dbReference type="PANTHER" id="PTHR40448">
    <property type="entry name" value="TWO-COMPONENT SENSOR HISTIDINE KINASE"/>
    <property type="match status" value="1"/>
</dbReference>
<dbReference type="CDD" id="cd16935">
    <property type="entry name" value="HATPase_AgrC-ComD-like"/>
    <property type="match status" value="1"/>
</dbReference>
<feature type="transmembrane region" description="Helical" evidence="2">
    <location>
        <begin position="12"/>
        <end position="29"/>
    </location>
</feature>
<evidence type="ECO:0000259" key="3">
    <source>
        <dbReference type="Pfam" id="PF14501"/>
    </source>
</evidence>
<feature type="coiled-coil region" evidence="1">
    <location>
        <begin position="213"/>
        <end position="268"/>
    </location>
</feature>
<feature type="transmembrane region" description="Helical" evidence="2">
    <location>
        <begin position="124"/>
        <end position="145"/>
    </location>
</feature>
<sequence length="449" mass="51491">MMEQMFPDIPRLYTAIAEWIACVIYIIPLKKKLKGMRLILVLAGMLGLQCLVQGIAGRMPIAFWVPGMILAMVFMYLNIYCCCDLSLLDTGYCCARAFITAEFAASLGWQLYCFFFLGRTMDNRVVPVMVMGLTYAAVFFMIYLLESKRILRNVRLGVSGKELISAVLIAAAAFIISNVYFAVQTTVFQGQTGAALFFIRTVVDFSGLTMLYAQQEQRNEIRLRREVEALDQVLNRQYEQYQQSKGNIELLNRKYHDLKHQIAIIRSEEDPEKKESYLVEMDHAIKIYESNNNTGNKVLDVVLTGKNMYCVEHHINLTCVIDGQQLAFMKAMDICSIFGNALDNAIESVMKLKEQEKRLIRVAVYSQNNLLMMRFENYIEEVPAFEEGLPATTKKNKDFHGYGIKSIKHTAEKYGGNLTIHTEDNWFVLRVLIPRWDKKMTGYPQKMTV</sequence>
<reference evidence="4 5" key="1">
    <citation type="journal article" date="2022" name="Genome Biol. Evol.">
        <title>Host diet, physiology and behaviors set the stage for Lachnospiraceae cladogenesis.</title>
        <authorList>
            <person name="Vera-Ponce De Leon A."/>
            <person name="Schneider M."/>
            <person name="Jahnes B.C."/>
            <person name="Sadowski V."/>
            <person name="Camuy-Velez L.A."/>
            <person name="Duan J."/>
            <person name="Sabree Z.L."/>
        </authorList>
    </citation>
    <scope>NUCLEOTIDE SEQUENCE [LARGE SCALE GENOMIC DNA]</scope>
    <source>
        <strain evidence="4 5">PAL227</strain>
    </source>
</reference>
<evidence type="ECO:0000313" key="5">
    <source>
        <dbReference type="Proteomes" id="UP001523565"/>
    </source>
</evidence>
<feature type="domain" description="Sensor histidine kinase NatK-like C-terminal" evidence="3">
    <location>
        <begin position="329"/>
        <end position="434"/>
    </location>
</feature>
<keyword evidence="2" id="KW-0812">Transmembrane</keyword>
<dbReference type="SUPFAM" id="SSF55874">
    <property type="entry name" value="ATPase domain of HSP90 chaperone/DNA topoisomerase II/histidine kinase"/>
    <property type="match status" value="1"/>
</dbReference>
<proteinExistence type="predicted"/>
<feature type="transmembrane region" description="Helical" evidence="2">
    <location>
        <begin position="166"/>
        <end position="183"/>
    </location>
</feature>
<dbReference type="Pfam" id="PF14501">
    <property type="entry name" value="HATPase_c_5"/>
    <property type="match status" value="1"/>
</dbReference>
<evidence type="ECO:0000256" key="2">
    <source>
        <dbReference type="SAM" id="Phobius"/>
    </source>
</evidence>
<feature type="transmembrane region" description="Helical" evidence="2">
    <location>
        <begin position="61"/>
        <end position="81"/>
    </location>
</feature>
<organism evidence="4 5">
    <name type="scientific">Ohessyouella blattaphilus</name>
    <dbReference type="NCBI Taxonomy" id="2949333"/>
    <lineage>
        <taxon>Bacteria</taxon>
        <taxon>Bacillati</taxon>
        <taxon>Bacillota</taxon>
        <taxon>Clostridia</taxon>
        <taxon>Lachnospirales</taxon>
        <taxon>Lachnospiraceae</taxon>
        <taxon>Ohessyouella</taxon>
    </lineage>
</organism>
<keyword evidence="2" id="KW-0472">Membrane</keyword>
<feature type="transmembrane region" description="Helical" evidence="2">
    <location>
        <begin position="93"/>
        <end position="118"/>
    </location>
</feature>
<evidence type="ECO:0000256" key="1">
    <source>
        <dbReference type="SAM" id="Coils"/>
    </source>
</evidence>
<keyword evidence="1" id="KW-0175">Coiled coil</keyword>